<organism evidence="2 3">
    <name type="scientific">Hesseltinella vesiculosa</name>
    <dbReference type="NCBI Taxonomy" id="101127"/>
    <lineage>
        <taxon>Eukaryota</taxon>
        <taxon>Fungi</taxon>
        <taxon>Fungi incertae sedis</taxon>
        <taxon>Mucoromycota</taxon>
        <taxon>Mucoromycotina</taxon>
        <taxon>Mucoromycetes</taxon>
        <taxon>Mucorales</taxon>
        <taxon>Cunninghamellaceae</taxon>
        <taxon>Hesseltinella</taxon>
    </lineage>
</organism>
<keyword evidence="1" id="KW-0812">Transmembrane</keyword>
<reference evidence="2 3" key="1">
    <citation type="submission" date="2016-07" db="EMBL/GenBank/DDBJ databases">
        <title>Pervasive Adenine N6-methylation of Active Genes in Fungi.</title>
        <authorList>
            <consortium name="DOE Joint Genome Institute"/>
            <person name="Mondo S.J."/>
            <person name="Dannebaum R.O."/>
            <person name="Kuo R.C."/>
            <person name="Labutti K."/>
            <person name="Haridas S."/>
            <person name="Kuo A."/>
            <person name="Salamov A."/>
            <person name="Ahrendt S.R."/>
            <person name="Lipzen A."/>
            <person name="Sullivan W."/>
            <person name="Andreopoulos W.B."/>
            <person name="Clum A."/>
            <person name="Lindquist E."/>
            <person name="Daum C."/>
            <person name="Ramamoorthy G.K."/>
            <person name="Gryganskyi A."/>
            <person name="Culley D."/>
            <person name="Magnuson J.K."/>
            <person name="James T.Y."/>
            <person name="O'Malley M.A."/>
            <person name="Stajich J.E."/>
            <person name="Spatafora J.W."/>
            <person name="Visel A."/>
            <person name="Grigoriev I.V."/>
        </authorList>
    </citation>
    <scope>NUCLEOTIDE SEQUENCE [LARGE SCALE GENOMIC DNA]</scope>
    <source>
        <strain evidence="2 3">NRRL 3301</strain>
    </source>
</reference>
<protein>
    <submittedName>
        <fullName evidence="2">Uncharacterized protein</fullName>
    </submittedName>
</protein>
<name>A0A1X2GGP0_9FUNG</name>
<dbReference type="Proteomes" id="UP000242146">
    <property type="component" value="Unassembled WGS sequence"/>
</dbReference>
<gene>
    <name evidence="2" type="ORF">DM01DRAFT_1053567</name>
</gene>
<dbReference type="AlphaFoldDB" id="A0A1X2GGP0"/>
<keyword evidence="1" id="KW-1133">Transmembrane helix</keyword>
<evidence type="ECO:0000313" key="2">
    <source>
        <dbReference type="EMBL" id="ORX53256.1"/>
    </source>
</evidence>
<dbReference type="OrthoDB" id="10446855at2759"/>
<keyword evidence="1" id="KW-0472">Membrane</keyword>
<proteinExistence type="predicted"/>
<evidence type="ECO:0000256" key="1">
    <source>
        <dbReference type="SAM" id="Phobius"/>
    </source>
</evidence>
<sequence length="115" mass="12579">MSANNFKLCSDNICHLNCTTVPSGVCTYYNDKYFLGTFVDNNKWLNLTAFSDGLCSNNLTNTPMLSVPTAGCGSFGKEYNITIGFTSDSTKTNVNAMFAIISILIASLFFKRSIL</sequence>
<keyword evidence="3" id="KW-1185">Reference proteome</keyword>
<comment type="caution">
    <text evidence="2">The sequence shown here is derived from an EMBL/GenBank/DDBJ whole genome shotgun (WGS) entry which is preliminary data.</text>
</comment>
<feature type="transmembrane region" description="Helical" evidence="1">
    <location>
        <begin position="94"/>
        <end position="110"/>
    </location>
</feature>
<accession>A0A1X2GGP0</accession>
<evidence type="ECO:0000313" key="3">
    <source>
        <dbReference type="Proteomes" id="UP000242146"/>
    </source>
</evidence>
<dbReference type="EMBL" id="MCGT01000016">
    <property type="protein sequence ID" value="ORX53256.1"/>
    <property type="molecule type" value="Genomic_DNA"/>
</dbReference>